<dbReference type="NCBIfam" id="NF033516">
    <property type="entry name" value="transpos_IS3"/>
    <property type="match status" value="1"/>
</dbReference>
<dbReference type="AlphaFoldDB" id="A0AAX2ZM79"/>
<comment type="function">
    <text evidence="1">Involved in the transposition of the insertion sequence.</text>
</comment>
<dbReference type="PANTHER" id="PTHR46889">
    <property type="entry name" value="TRANSPOSASE INSF FOR INSERTION SEQUENCE IS3B-RELATED"/>
    <property type="match status" value="1"/>
</dbReference>
<dbReference type="EMBL" id="CP081135">
    <property type="protein sequence ID" value="UEL48682.1"/>
    <property type="molecule type" value="Genomic_DNA"/>
</dbReference>
<dbReference type="GO" id="GO:0003676">
    <property type="term" value="F:nucleic acid binding"/>
    <property type="evidence" value="ECO:0007669"/>
    <property type="project" value="InterPro"/>
</dbReference>
<evidence type="ECO:0000256" key="1">
    <source>
        <dbReference type="ARBA" id="ARBA00002286"/>
    </source>
</evidence>
<dbReference type="SUPFAM" id="SSF53098">
    <property type="entry name" value="Ribonuclease H-like"/>
    <property type="match status" value="1"/>
</dbReference>
<dbReference type="InterPro" id="IPR036397">
    <property type="entry name" value="RNaseH_sf"/>
</dbReference>
<accession>A0AAX2ZM79</accession>
<keyword evidence="4" id="KW-1185">Reference proteome</keyword>
<dbReference type="InterPro" id="IPR001584">
    <property type="entry name" value="Integrase_cat-core"/>
</dbReference>
<dbReference type="Gene3D" id="3.30.420.10">
    <property type="entry name" value="Ribonuclease H-like superfamily/Ribonuclease H"/>
    <property type="match status" value="1"/>
</dbReference>
<gene>
    <name evidence="3" type="ORF">JW646_04295</name>
</gene>
<dbReference type="InterPro" id="IPR012337">
    <property type="entry name" value="RNaseH-like_sf"/>
</dbReference>
<sequence>MGIILRRDCDIIINDKRVYRLMKIEGIQSVVRIKKCKYKKTTPEITAQNILSRNFKAKYSNQKWLTDVTEFKYAGGKKLYLSAILDLGDRRIVAYKVSKYNNNALVFDNFDEAVALNPHAHPLFHSNRGFQYTTRVFKDKLNNANMQQSMSRPGRCIDNGPMEGFWAILKTEMYHSRKFKD</sequence>
<name>A0AAX2ZM79_9FIRM</name>
<dbReference type="InterPro" id="IPR050900">
    <property type="entry name" value="Transposase_IS3/IS150/IS904"/>
</dbReference>
<feature type="domain" description="Integrase catalytic" evidence="2">
    <location>
        <begin position="39"/>
        <end position="181"/>
    </location>
</feature>
<proteinExistence type="predicted"/>
<dbReference type="Proteomes" id="UP001198983">
    <property type="component" value="Chromosome"/>
</dbReference>
<dbReference type="Pfam" id="PF00665">
    <property type="entry name" value="rve"/>
    <property type="match status" value="1"/>
</dbReference>
<evidence type="ECO:0000259" key="2">
    <source>
        <dbReference type="PROSITE" id="PS50994"/>
    </source>
</evidence>
<dbReference type="Pfam" id="PF13276">
    <property type="entry name" value="HTH_21"/>
    <property type="match status" value="1"/>
</dbReference>
<protein>
    <submittedName>
        <fullName evidence="3">IS3 family transposase</fullName>
    </submittedName>
</protein>
<dbReference type="KEGG" id="tem:JW646_04295"/>
<evidence type="ECO:0000313" key="3">
    <source>
        <dbReference type="EMBL" id="UEL48682.1"/>
    </source>
</evidence>
<dbReference type="InterPro" id="IPR048020">
    <property type="entry name" value="Transpos_IS3"/>
</dbReference>
<organism evidence="3 4">
    <name type="scientific">Terrisporobacter hibernicus</name>
    <dbReference type="NCBI Taxonomy" id="2813371"/>
    <lineage>
        <taxon>Bacteria</taxon>
        <taxon>Bacillati</taxon>
        <taxon>Bacillota</taxon>
        <taxon>Clostridia</taxon>
        <taxon>Peptostreptococcales</taxon>
        <taxon>Peptostreptococcaceae</taxon>
        <taxon>Terrisporobacter</taxon>
    </lineage>
</organism>
<dbReference type="RefSeq" id="WP_255701558.1">
    <property type="nucleotide sequence ID" value="NZ_CP081135.1"/>
</dbReference>
<dbReference type="InterPro" id="IPR025948">
    <property type="entry name" value="HTH-like_dom"/>
</dbReference>
<dbReference type="GO" id="GO:0015074">
    <property type="term" value="P:DNA integration"/>
    <property type="evidence" value="ECO:0007669"/>
    <property type="project" value="InterPro"/>
</dbReference>
<reference evidence="3 4" key="1">
    <citation type="journal article" date="2023" name="Int. J. Syst. Evol. Microbiol.">
        <title>Terrisporobacter hibernicus sp. nov., isolated from bovine faeces in Northern Ireland.</title>
        <authorList>
            <person name="Mitchell M."/>
            <person name="Nguyen S.V."/>
            <person name="Connor M."/>
            <person name="Fairley D.J."/>
            <person name="Donoghue O."/>
            <person name="Marshall H."/>
            <person name="Koolman L."/>
            <person name="McMullan G."/>
            <person name="Schaffer K.E."/>
            <person name="McGrath J.W."/>
            <person name="Fanning S."/>
        </authorList>
    </citation>
    <scope>NUCLEOTIDE SEQUENCE [LARGE SCALE GENOMIC DNA]</scope>
    <source>
        <strain evidence="3 4">MCA3</strain>
    </source>
</reference>
<evidence type="ECO:0000313" key="4">
    <source>
        <dbReference type="Proteomes" id="UP001198983"/>
    </source>
</evidence>
<dbReference type="PANTHER" id="PTHR46889:SF4">
    <property type="entry name" value="TRANSPOSASE INSO FOR INSERTION SEQUENCE ELEMENT IS911B-RELATED"/>
    <property type="match status" value="1"/>
</dbReference>
<dbReference type="PROSITE" id="PS50994">
    <property type="entry name" value="INTEGRASE"/>
    <property type="match status" value="1"/>
</dbReference>